<evidence type="ECO:0000313" key="2">
    <source>
        <dbReference type="EMBL" id="CAA9319106.1"/>
    </source>
</evidence>
<organism evidence="2">
    <name type="scientific">uncultured Chloroflexia bacterium</name>
    <dbReference type="NCBI Taxonomy" id="1672391"/>
    <lineage>
        <taxon>Bacteria</taxon>
        <taxon>Bacillati</taxon>
        <taxon>Chloroflexota</taxon>
        <taxon>Chloroflexia</taxon>
        <taxon>environmental samples</taxon>
    </lineage>
</organism>
<gene>
    <name evidence="2" type="ORF">AVDCRST_MAG93-5659</name>
</gene>
<feature type="transmembrane region" description="Helical" evidence="1">
    <location>
        <begin position="114"/>
        <end position="133"/>
    </location>
</feature>
<feature type="non-terminal residue" evidence="2">
    <location>
        <position position="136"/>
    </location>
</feature>
<accession>A0A6J4L0G9</accession>
<feature type="transmembrane region" description="Helical" evidence="1">
    <location>
        <begin position="32"/>
        <end position="52"/>
    </location>
</feature>
<feature type="transmembrane region" description="Helical" evidence="1">
    <location>
        <begin position="64"/>
        <end position="84"/>
    </location>
</feature>
<evidence type="ECO:0000256" key="1">
    <source>
        <dbReference type="SAM" id="Phobius"/>
    </source>
</evidence>
<keyword evidence="1" id="KW-0472">Membrane</keyword>
<proteinExistence type="predicted"/>
<keyword evidence="1" id="KW-0812">Transmembrane</keyword>
<keyword evidence="1" id="KW-1133">Transmembrane helix</keyword>
<protein>
    <submittedName>
        <fullName evidence="2">Uncharacterized protein</fullName>
    </submittedName>
</protein>
<dbReference type="AlphaFoldDB" id="A0A6J4L0G9"/>
<name>A0A6J4L0G9_9CHLR</name>
<dbReference type="EMBL" id="CADCTR010001909">
    <property type="protein sequence ID" value="CAA9319106.1"/>
    <property type="molecule type" value="Genomic_DNA"/>
</dbReference>
<reference evidence="2" key="1">
    <citation type="submission" date="2020-02" db="EMBL/GenBank/DDBJ databases">
        <authorList>
            <person name="Meier V. D."/>
        </authorList>
    </citation>
    <scope>NUCLEOTIDE SEQUENCE</scope>
    <source>
        <strain evidence="2">AVDCRST_MAG93</strain>
    </source>
</reference>
<sequence length="136" mass="14881">MLVFFLSTGALIPLLIRQGAQGDQELAQGDPLSQVVWLGVYATTSLLIVTRWRRFLWVATRDKLLLLLVGLAVVSVVWSVAPAITLRRDVALLGTTLVGAYFAMRYEPGEQLRLLAWALGVAALLSLLFALALPSY</sequence>